<evidence type="ECO:0000313" key="4">
    <source>
        <dbReference type="EMBL" id="CAB4725309.1"/>
    </source>
</evidence>
<dbReference type="InterPro" id="IPR000873">
    <property type="entry name" value="AMP-dep_synth/lig_dom"/>
</dbReference>
<dbReference type="InterPro" id="IPR042099">
    <property type="entry name" value="ANL_N_sf"/>
</dbReference>
<proteinExistence type="inferred from homology"/>
<evidence type="ECO:0000256" key="1">
    <source>
        <dbReference type="ARBA" id="ARBA00006432"/>
    </source>
</evidence>
<gene>
    <name evidence="4" type="ORF">UFOPK2602_02027</name>
    <name evidence="5" type="ORF">UFOPK2806_01235</name>
    <name evidence="6" type="ORF">UFOPK4306_01745</name>
</gene>
<protein>
    <submittedName>
        <fullName evidence="6">Unannotated protein</fullName>
    </submittedName>
</protein>
<dbReference type="Gene3D" id="3.40.50.12780">
    <property type="entry name" value="N-terminal domain of ligase-like"/>
    <property type="match status" value="1"/>
</dbReference>
<evidence type="ECO:0000313" key="6">
    <source>
        <dbReference type="EMBL" id="CAB5066142.1"/>
    </source>
</evidence>
<dbReference type="Pfam" id="PF00501">
    <property type="entry name" value="AMP-binding"/>
    <property type="match status" value="1"/>
</dbReference>
<dbReference type="EMBL" id="CAEZYY010000014">
    <property type="protein sequence ID" value="CAB4754768.1"/>
    <property type="molecule type" value="Genomic_DNA"/>
</dbReference>
<dbReference type="Gene3D" id="3.30.300.30">
    <property type="match status" value="1"/>
</dbReference>
<dbReference type="PANTHER" id="PTHR43201">
    <property type="entry name" value="ACYL-COA SYNTHETASE"/>
    <property type="match status" value="1"/>
</dbReference>
<dbReference type="Pfam" id="PF13193">
    <property type="entry name" value="AMP-binding_C"/>
    <property type="match status" value="1"/>
</dbReference>
<evidence type="ECO:0000313" key="5">
    <source>
        <dbReference type="EMBL" id="CAB4754768.1"/>
    </source>
</evidence>
<dbReference type="EMBL" id="CAEZXX010000181">
    <property type="protein sequence ID" value="CAB4725309.1"/>
    <property type="molecule type" value="Genomic_DNA"/>
</dbReference>
<dbReference type="InterPro" id="IPR025110">
    <property type="entry name" value="AMP-bd_C"/>
</dbReference>
<accession>A0A6J7ULK0</accession>
<dbReference type="GO" id="GO:0006631">
    <property type="term" value="P:fatty acid metabolic process"/>
    <property type="evidence" value="ECO:0007669"/>
    <property type="project" value="TreeGrafter"/>
</dbReference>
<comment type="similarity">
    <text evidence="1">Belongs to the ATP-dependent AMP-binding enzyme family.</text>
</comment>
<dbReference type="AlphaFoldDB" id="A0A6J7ULK0"/>
<dbReference type="SUPFAM" id="SSF56801">
    <property type="entry name" value="Acetyl-CoA synthetase-like"/>
    <property type="match status" value="1"/>
</dbReference>
<dbReference type="PANTHER" id="PTHR43201:SF8">
    <property type="entry name" value="ACYL-COA SYNTHETASE FAMILY MEMBER 3"/>
    <property type="match status" value="1"/>
</dbReference>
<feature type="domain" description="AMP-dependent synthetase/ligase" evidence="2">
    <location>
        <begin position="65"/>
        <end position="235"/>
    </location>
</feature>
<dbReference type="GO" id="GO:0031956">
    <property type="term" value="F:medium-chain fatty acid-CoA ligase activity"/>
    <property type="evidence" value="ECO:0007669"/>
    <property type="project" value="TreeGrafter"/>
</dbReference>
<name>A0A6J7ULK0_9ZZZZ</name>
<evidence type="ECO:0000259" key="3">
    <source>
        <dbReference type="Pfam" id="PF13193"/>
    </source>
</evidence>
<sequence length="375" mass="39837">MNELIVLDLPGGPAFVDALRRTWDDGDAAFVLDQRLPRAAALRIVEAMAPSVIRTATSDTPVANSLPVEPGDAVVIATSGTSGEPKGVVLTHDAVRASAEATTDRIGIEQDDHWLACLPVAHVGGLSVITKALHTGTRLTVLPAFDAALAMGSGATLASLVPTAFARIDPYRFRVLLVGGAKPPEDMPSHCYTTYGMTETGSGCVYSGVPLKGVDVRIDDEGQIHLRGPMLLRTYRNVGDPKDADGWLATGDLGEWVERDGTRRLAVHGRRGELINTGGEKVWPETVERLLLAHPSVADAAVAGVADDEWGQRVVAYVATHSGTHAPTLDELRALVKESLPAYCAPRQLVVVDAIPKTAVGKIRRNELVRDTPPA</sequence>
<feature type="domain" description="AMP-binding enzyme C-terminal" evidence="3">
    <location>
        <begin position="287"/>
        <end position="362"/>
    </location>
</feature>
<dbReference type="EMBL" id="CAFBQP010000071">
    <property type="protein sequence ID" value="CAB5066142.1"/>
    <property type="molecule type" value="Genomic_DNA"/>
</dbReference>
<reference evidence="6" key="1">
    <citation type="submission" date="2020-05" db="EMBL/GenBank/DDBJ databases">
        <authorList>
            <person name="Chiriac C."/>
            <person name="Salcher M."/>
            <person name="Ghai R."/>
            <person name="Kavagutti S V."/>
        </authorList>
    </citation>
    <scope>NUCLEOTIDE SEQUENCE</scope>
</reference>
<organism evidence="6">
    <name type="scientific">freshwater metagenome</name>
    <dbReference type="NCBI Taxonomy" id="449393"/>
    <lineage>
        <taxon>unclassified sequences</taxon>
        <taxon>metagenomes</taxon>
        <taxon>ecological metagenomes</taxon>
    </lineage>
</organism>
<evidence type="ECO:0000259" key="2">
    <source>
        <dbReference type="Pfam" id="PF00501"/>
    </source>
</evidence>
<dbReference type="InterPro" id="IPR020845">
    <property type="entry name" value="AMP-binding_CS"/>
</dbReference>
<dbReference type="InterPro" id="IPR045851">
    <property type="entry name" value="AMP-bd_C_sf"/>
</dbReference>
<dbReference type="PROSITE" id="PS00455">
    <property type="entry name" value="AMP_BINDING"/>
    <property type="match status" value="1"/>
</dbReference>